<dbReference type="RefSeq" id="WP_377213077.1">
    <property type="nucleotide sequence ID" value="NZ_JBHTJV010000010.1"/>
</dbReference>
<dbReference type="Proteomes" id="UP001597101">
    <property type="component" value="Unassembled WGS sequence"/>
</dbReference>
<keyword evidence="4" id="KW-1185">Reference proteome</keyword>
<sequence length="92" mass="10451">MSNPVTRFLGDTPTRVAVKLIVLSLIVGFVMNFVGWRPRDIFNGIVNFFRNLWELGFQVFANSLEYLLLGAAVVVPAFFIIRLLNFRSGSRD</sequence>
<dbReference type="Pfam" id="PF20061">
    <property type="entry name" value="DUF6460"/>
    <property type="match status" value="1"/>
</dbReference>
<keyword evidence="1" id="KW-0472">Membrane</keyword>
<feature type="domain" description="DUF6460" evidence="2">
    <location>
        <begin position="52"/>
        <end position="87"/>
    </location>
</feature>
<feature type="transmembrane region" description="Helical" evidence="1">
    <location>
        <begin position="16"/>
        <end position="34"/>
    </location>
</feature>
<feature type="transmembrane region" description="Helical" evidence="1">
    <location>
        <begin position="66"/>
        <end position="84"/>
    </location>
</feature>
<protein>
    <submittedName>
        <fullName evidence="3">DUF6460 domain-containing protein</fullName>
    </submittedName>
</protein>
<comment type="caution">
    <text evidence="3">The sequence shown here is derived from an EMBL/GenBank/DDBJ whole genome shotgun (WGS) entry which is preliminary data.</text>
</comment>
<keyword evidence="1" id="KW-0812">Transmembrane</keyword>
<evidence type="ECO:0000313" key="3">
    <source>
        <dbReference type="EMBL" id="MFD0917218.1"/>
    </source>
</evidence>
<organism evidence="3 4">
    <name type="scientific">Pseudahrensia aquimaris</name>
    <dbReference type="NCBI Taxonomy" id="744461"/>
    <lineage>
        <taxon>Bacteria</taxon>
        <taxon>Pseudomonadati</taxon>
        <taxon>Pseudomonadota</taxon>
        <taxon>Alphaproteobacteria</taxon>
        <taxon>Hyphomicrobiales</taxon>
        <taxon>Ahrensiaceae</taxon>
        <taxon>Pseudahrensia</taxon>
    </lineage>
</organism>
<proteinExistence type="predicted"/>
<name>A0ABW3FHJ2_9HYPH</name>
<dbReference type="EMBL" id="JBHTJV010000010">
    <property type="protein sequence ID" value="MFD0917218.1"/>
    <property type="molecule type" value="Genomic_DNA"/>
</dbReference>
<gene>
    <name evidence="3" type="ORF">ACFQ14_12430</name>
</gene>
<accession>A0ABW3FHJ2</accession>
<evidence type="ECO:0000313" key="4">
    <source>
        <dbReference type="Proteomes" id="UP001597101"/>
    </source>
</evidence>
<evidence type="ECO:0000256" key="1">
    <source>
        <dbReference type="SAM" id="Phobius"/>
    </source>
</evidence>
<keyword evidence="1" id="KW-1133">Transmembrane helix</keyword>
<reference evidence="4" key="1">
    <citation type="journal article" date="2019" name="Int. J. Syst. Evol. Microbiol.">
        <title>The Global Catalogue of Microorganisms (GCM) 10K type strain sequencing project: providing services to taxonomists for standard genome sequencing and annotation.</title>
        <authorList>
            <consortium name="The Broad Institute Genomics Platform"/>
            <consortium name="The Broad Institute Genome Sequencing Center for Infectious Disease"/>
            <person name="Wu L."/>
            <person name="Ma J."/>
        </authorList>
    </citation>
    <scope>NUCLEOTIDE SEQUENCE [LARGE SCALE GENOMIC DNA]</scope>
    <source>
        <strain evidence="4">CCUG 60023</strain>
    </source>
</reference>
<evidence type="ECO:0000259" key="2">
    <source>
        <dbReference type="Pfam" id="PF20061"/>
    </source>
</evidence>
<dbReference type="InterPro" id="IPR045594">
    <property type="entry name" value="DUF6460"/>
</dbReference>